<organism evidence="13 14">
    <name type="scientific">Odobenus rosmarus divergens</name>
    <name type="common">Pacific walrus</name>
    <dbReference type="NCBI Taxonomy" id="9708"/>
    <lineage>
        <taxon>Eukaryota</taxon>
        <taxon>Metazoa</taxon>
        <taxon>Chordata</taxon>
        <taxon>Craniata</taxon>
        <taxon>Vertebrata</taxon>
        <taxon>Euteleostomi</taxon>
        <taxon>Mammalia</taxon>
        <taxon>Eutheria</taxon>
        <taxon>Laurasiatheria</taxon>
        <taxon>Carnivora</taxon>
        <taxon>Caniformia</taxon>
        <taxon>Pinnipedia</taxon>
        <taxon>Odobenidae</taxon>
        <taxon>Odobenus</taxon>
    </lineage>
</organism>
<keyword evidence="7" id="KW-0358">Heparin-binding</keyword>
<dbReference type="SUPFAM" id="SSF54117">
    <property type="entry name" value="Interleukin 8-like chemokines"/>
    <property type="match status" value="1"/>
</dbReference>
<evidence type="ECO:0000256" key="7">
    <source>
        <dbReference type="ARBA" id="ARBA00022674"/>
    </source>
</evidence>
<comment type="similarity">
    <text evidence="2 10">Belongs to the intercrine alpha (chemokine CxC) family.</text>
</comment>
<dbReference type="InParanoid" id="A0A2U3VEB9"/>
<dbReference type="PRINTS" id="PR00436">
    <property type="entry name" value="INTERLEUKIN8"/>
</dbReference>
<dbReference type="GO" id="GO:0030593">
    <property type="term" value="P:neutrophil chemotaxis"/>
    <property type="evidence" value="ECO:0007669"/>
    <property type="project" value="UniProtKB-ARBA"/>
</dbReference>
<dbReference type="PRINTS" id="PR00437">
    <property type="entry name" value="SMALLCYTKCXC"/>
</dbReference>
<evidence type="ECO:0000256" key="3">
    <source>
        <dbReference type="ARBA" id="ARBA00022500"/>
    </source>
</evidence>
<dbReference type="Gene3D" id="2.40.50.40">
    <property type="match status" value="1"/>
</dbReference>
<dbReference type="PANTHER" id="PTHR12015:SF211">
    <property type="entry name" value="PLATELET FACTOR 4"/>
    <property type="match status" value="1"/>
</dbReference>
<keyword evidence="3 10" id="KW-0145">Chemotaxis</keyword>
<dbReference type="InterPro" id="IPR039809">
    <property type="entry name" value="Chemokine_b/g/d"/>
</dbReference>
<protein>
    <recommendedName>
        <fullName evidence="10 11">Multifunctional fusion protein</fullName>
    </recommendedName>
    <domain>
        <recommendedName>
            <fullName evidence="11">Platelet factor 4</fullName>
            <shortName evidence="11">PF-4</shortName>
        </recommendedName>
        <alternativeName>
            <fullName evidence="11">C-X-C motif chemokine 4</fullName>
        </alternativeName>
    </domain>
    <domain>
        <recommendedName>
            <fullName evidence="10">C-X-C motif chemokine</fullName>
        </recommendedName>
    </domain>
</protein>
<dbReference type="InterPro" id="IPR001089">
    <property type="entry name" value="Chemokine_CXC"/>
</dbReference>
<dbReference type="Proteomes" id="UP000245340">
    <property type="component" value="Unplaced"/>
</dbReference>
<dbReference type="OrthoDB" id="9937393at2759"/>
<dbReference type="FunFam" id="2.40.50.40:FF:000004">
    <property type="entry name" value="C-X-C motif chemokine"/>
    <property type="match status" value="1"/>
</dbReference>
<dbReference type="PANTHER" id="PTHR12015">
    <property type="entry name" value="SMALL INDUCIBLE CYTOKINE A"/>
    <property type="match status" value="1"/>
</dbReference>
<evidence type="ECO:0000256" key="2">
    <source>
        <dbReference type="ARBA" id="ARBA00010665"/>
    </source>
</evidence>
<dbReference type="AlphaFoldDB" id="A0A2U3VEB9"/>
<evidence type="ECO:0000256" key="6">
    <source>
        <dbReference type="ARBA" id="ARBA00022553"/>
    </source>
</evidence>
<dbReference type="CDD" id="cd00273">
    <property type="entry name" value="Chemokine_CXC"/>
    <property type="match status" value="1"/>
</dbReference>
<dbReference type="GO" id="GO:0042119">
    <property type="term" value="P:neutrophil activation"/>
    <property type="evidence" value="ECO:0007669"/>
    <property type="project" value="UniProtKB-ARBA"/>
</dbReference>
<dbReference type="Pfam" id="PF00048">
    <property type="entry name" value="IL8"/>
    <property type="match status" value="1"/>
</dbReference>
<evidence type="ECO:0000256" key="8">
    <source>
        <dbReference type="ARBA" id="ARBA00023157"/>
    </source>
</evidence>
<dbReference type="InterPro" id="IPR018048">
    <property type="entry name" value="Chemokine_CXC_CS"/>
</dbReference>
<comment type="subunit">
    <text evidence="9 11">Homotetramer. Interacts with TNFAIP6 (via Link domain). Interacts with CCR1. Interacts with CXCR3. Interacts with THBD; this interaction enhances generation of activated protein C.</text>
</comment>
<dbReference type="InterPro" id="IPR036048">
    <property type="entry name" value="Interleukin_8-like_sf"/>
</dbReference>
<dbReference type="GO" id="GO:0006955">
    <property type="term" value="P:immune response"/>
    <property type="evidence" value="ECO:0007669"/>
    <property type="project" value="InterPro"/>
</dbReference>
<keyword evidence="5 10" id="KW-0964">Secreted</keyword>
<dbReference type="STRING" id="9708.A0A2U3VEB9"/>
<evidence type="ECO:0000259" key="12">
    <source>
        <dbReference type="SMART" id="SM00199"/>
    </source>
</evidence>
<dbReference type="GeneID" id="101376961"/>
<evidence type="ECO:0000256" key="11">
    <source>
        <dbReference type="RuleBase" id="RU364007"/>
    </source>
</evidence>
<evidence type="ECO:0000256" key="9">
    <source>
        <dbReference type="ARBA" id="ARBA00046854"/>
    </source>
</evidence>
<evidence type="ECO:0000256" key="10">
    <source>
        <dbReference type="RuleBase" id="RU361149"/>
    </source>
</evidence>
<keyword evidence="8 11" id="KW-1015">Disulfide bond</keyword>
<evidence type="ECO:0000313" key="14">
    <source>
        <dbReference type="RefSeq" id="XP_004392997.1"/>
    </source>
</evidence>
<dbReference type="GO" id="GO:0006952">
    <property type="term" value="P:defense response"/>
    <property type="evidence" value="ECO:0007669"/>
    <property type="project" value="InterPro"/>
</dbReference>
<dbReference type="SMART" id="SM00199">
    <property type="entry name" value="SCY"/>
    <property type="match status" value="1"/>
</dbReference>
<dbReference type="GO" id="GO:0008009">
    <property type="term" value="F:chemokine activity"/>
    <property type="evidence" value="ECO:0007669"/>
    <property type="project" value="InterPro"/>
</dbReference>
<feature type="domain" description="Chemokine interleukin-8-like" evidence="12">
    <location>
        <begin position="167"/>
        <end position="227"/>
    </location>
</feature>
<evidence type="ECO:0000256" key="1">
    <source>
        <dbReference type="ARBA" id="ARBA00004613"/>
    </source>
</evidence>
<dbReference type="KEGG" id="oro:101376961"/>
<gene>
    <name evidence="14" type="primary">LOC101376961</name>
</gene>
<dbReference type="GO" id="GO:0005615">
    <property type="term" value="C:extracellular space"/>
    <property type="evidence" value="ECO:0007669"/>
    <property type="project" value="UniProtKB-UniRule"/>
</dbReference>
<keyword evidence="6" id="KW-0597">Phosphoprotein</keyword>
<dbReference type="RefSeq" id="XP_004392997.1">
    <property type="nucleotide sequence ID" value="XM_004392940.1"/>
</dbReference>
<keyword evidence="4 10" id="KW-0202">Cytokine</keyword>
<sequence length="230" mass="25294">MVHTDLLTFPVWDSVACPPPTPQYLLHAPLLDALCPPESITAPAGTAACLKLALARERRPGNSLSSPHFWAQPSRETSRHRVFTEGMPSDPGDKTGLESLGSHWPAKPQLRLPLHSRPLRHLLDMSVGARSRAPSPWRGARRLLLGLLLLPAGVALRTVDLEGGDEYLRCVCMKTTSLVRPRHISNLEVIGVSDHCPTPQMIASLKDGRKICLDPNAPLYEKIIRKLLKS</sequence>
<proteinExistence type="inferred from homology"/>
<reference evidence="14" key="1">
    <citation type="submission" date="2025-08" db="UniProtKB">
        <authorList>
            <consortium name="RefSeq"/>
        </authorList>
    </citation>
    <scope>IDENTIFICATION</scope>
</reference>
<keyword evidence="13" id="KW-1185">Reference proteome</keyword>
<dbReference type="InterPro" id="IPR033899">
    <property type="entry name" value="CXC_Chemokine_domain"/>
</dbReference>
<dbReference type="InterPro" id="IPR001811">
    <property type="entry name" value="Chemokine_IL8-like_dom"/>
</dbReference>
<name>A0A2U3VEB9_ODORO</name>
<accession>A0A2U3VEB9</accession>
<comment type="subcellular location">
    <subcellularLocation>
        <location evidence="1 10">Secreted</location>
    </subcellularLocation>
</comment>
<dbReference type="GO" id="GO:0008201">
    <property type="term" value="F:heparin binding"/>
    <property type="evidence" value="ECO:0007669"/>
    <property type="project" value="UniProtKB-KW"/>
</dbReference>
<dbReference type="PROSITE" id="PS00471">
    <property type="entry name" value="SMALL_CYTOKINES_CXC"/>
    <property type="match status" value="1"/>
</dbReference>
<evidence type="ECO:0000256" key="5">
    <source>
        <dbReference type="ARBA" id="ARBA00022525"/>
    </source>
</evidence>
<evidence type="ECO:0000313" key="13">
    <source>
        <dbReference type="Proteomes" id="UP000245340"/>
    </source>
</evidence>
<evidence type="ECO:0000256" key="4">
    <source>
        <dbReference type="ARBA" id="ARBA00022514"/>
    </source>
</evidence>